<evidence type="ECO:0000256" key="2">
    <source>
        <dbReference type="ARBA" id="ARBA00007757"/>
    </source>
</evidence>
<dbReference type="GO" id="GO:0005737">
    <property type="term" value="C:cytoplasm"/>
    <property type="evidence" value="ECO:0007669"/>
    <property type="project" value="TreeGrafter"/>
</dbReference>
<evidence type="ECO:0000259" key="7">
    <source>
        <dbReference type="Pfam" id="PF04209"/>
    </source>
</evidence>
<keyword evidence="6" id="KW-0408">Iron</keyword>
<name>A0A3B0VHZ8_9ZZZZ</name>
<dbReference type="GO" id="GO:0004411">
    <property type="term" value="F:homogentisate 1,2-dioxygenase activity"/>
    <property type="evidence" value="ECO:0007669"/>
    <property type="project" value="UniProtKB-EC"/>
</dbReference>
<organism evidence="9">
    <name type="scientific">hydrothermal vent metagenome</name>
    <dbReference type="NCBI Taxonomy" id="652676"/>
    <lineage>
        <taxon>unclassified sequences</taxon>
        <taxon>metagenomes</taxon>
        <taxon>ecological metagenomes</taxon>
    </lineage>
</organism>
<evidence type="ECO:0000256" key="5">
    <source>
        <dbReference type="ARBA" id="ARBA00023002"/>
    </source>
</evidence>
<evidence type="ECO:0000256" key="6">
    <source>
        <dbReference type="ARBA" id="ARBA00023004"/>
    </source>
</evidence>
<dbReference type="Pfam" id="PF20510">
    <property type="entry name" value="HgmA_N"/>
    <property type="match status" value="1"/>
</dbReference>
<dbReference type="InterPro" id="IPR014710">
    <property type="entry name" value="RmlC-like_jellyroll"/>
</dbReference>
<dbReference type="AlphaFoldDB" id="A0A3B0VHZ8"/>
<dbReference type="SUPFAM" id="SSF51182">
    <property type="entry name" value="RmlC-like cupins"/>
    <property type="match status" value="1"/>
</dbReference>
<dbReference type="PANTHER" id="PTHR11056:SF0">
    <property type="entry name" value="HOMOGENTISATE 1,2-DIOXYGENASE"/>
    <property type="match status" value="1"/>
</dbReference>
<keyword evidence="5 9" id="KW-0560">Oxidoreductase</keyword>
<dbReference type="PANTHER" id="PTHR11056">
    <property type="entry name" value="HOMOGENTISATE 1,2-DIOXYGENASE"/>
    <property type="match status" value="1"/>
</dbReference>
<evidence type="ECO:0000256" key="3">
    <source>
        <dbReference type="ARBA" id="ARBA00022723"/>
    </source>
</evidence>
<dbReference type="GO" id="GO:0006559">
    <property type="term" value="P:L-phenylalanine catabolic process"/>
    <property type="evidence" value="ECO:0007669"/>
    <property type="project" value="InterPro"/>
</dbReference>
<dbReference type="GO" id="GO:0046872">
    <property type="term" value="F:metal ion binding"/>
    <property type="evidence" value="ECO:0007669"/>
    <property type="project" value="UniProtKB-KW"/>
</dbReference>
<feature type="domain" description="Homogentisate 1,2-dioxygenase N-terminal" evidence="8">
    <location>
        <begin position="80"/>
        <end position="235"/>
    </location>
</feature>
<keyword evidence="4 9" id="KW-0223">Dioxygenase</keyword>
<reference evidence="9" key="1">
    <citation type="submission" date="2018-06" db="EMBL/GenBank/DDBJ databases">
        <authorList>
            <person name="Zhirakovskaya E."/>
        </authorList>
    </citation>
    <scope>NUCLEOTIDE SEQUENCE</scope>
</reference>
<dbReference type="EC" id="1.13.11.5" evidence="9"/>
<keyword evidence="3" id="KW-0479">Metal-binding</keyword>
<dbReference type="InterPro" id="IPR011051">
    <property type="entry name" value="RmlC_Cupin_sf"/>
</dbReference>
<evidence type="ECO:0000259" key="8">
    <source>
        <dbReference type="Pfam" id="PF20510"/>
    </source>
</evidence>
<sequence>MKNWIQTFRKEGKVARQAHYDLPENTYEREVGKEGFFGPVAHFYHKNPPTNWSEFEGDLQPRAFDTNDFIEVQNCPFKAVVLMHNASIKVRMLKINASMDHLISNADGDDLLFFHKGRAQLYCDYGHITLVEGDYFTLPRCTKWRLETDCHCEILMMECTNGHYQFPDKGLLGPNAIVDPAVLGVPAIDDKFKAQQNDNEEWTVLIKHKNRISRQVFPFNPLDAVGWRGNLMPVQLNWRDISPLLSHRYHVPPSAHTTFMGNRFLICTFVPRLFETADKALKIPFFHNNDDYDEVLFYHMGNFFSRDNIRPGMVTFHPQGFTHGPHPGAMKKAFKQDNAMTDEVAVMIDTRDPLEISTEFEQVEWTDYVHSWSGTK</sequence>
<dbReference type="InterPro" id="IPR046451">
    <property type="entry name" value="HgmA_C"/>
</dbReference>
<evidence type="ECO:0000256" key="1">
    <source>
        <dbReference type="ARBA" id="ARBA00001962"/>
    </source>
</evidence>
<comment type="similarity">
    <text evidence="2">Belongs to the homogentisate dioxygenase family.</text>
</comment>
<feature type="domain" description="Homogentisate 1,2-dioxygenase C-terminal" evidence="7">
    <location>
        <begin position="268"/>
        <end position="375"/>
    </location>
</feature>
<dbReference type="GO" id="GO:0006570">
    <property type="term" value="P:tyrosine metabolic process"/>
    <property type="evidence" value="ECO:0007669"/>
    <property type="project" value="InterPro"/>
</dbReference>
<gene>
    <name evidence="9" type="ORF">MNBD_GAMMA01-183</name>
</gene>
<dbReference type="InterPro" id="IPR005708">
    <property type="entry name" value="Homogentis_dOase"/>
</dbReference>
<dbReference type="Gene3D" id="2.60.120.10">
    <property type="entry name" value="Jelly Rolls"/>
    <property type="match status" value="1"/>
</dbReference>
<evidence type="ECO:0000256" key="4">
    <source>
        <dbReference type="ARBA" id="ARBA00022964"/>
    </source>
</evidence>
<dbReference type="EMBL" id="UOEW01000144">
    <property type="protein sequence ID" value="VAW36419.1"/>
    <property type="molecule type" value="Genomic_DNA"/>
</dbReference>
<evidence type="ECO:0000313" key="9">
    <source>
        <dbReference type="EMBL" id="VAW36419.1"/>
    </source>
</evidence>
<accession>A0A3B0VHZ8</accession>
<proteinExistence type="inferred from homology"/>
<protein>
    <submittedName>
        <fullName evidence="9">Homogentisate 1,2-dioxygenase</fullName>
        <ecNumber evidence="9">1.13.11.5</ecNumber>
    </submittedName>
</protein>
<dbReference type="InterPro" id="IPR046452">
    <property type="entry name" value="HgmA_N"/>
</dbReference>
<comment type="cofactor">
    <cofactor evidence="1">
        <name>Fe cation</name>
        <dbReference type="ChEBI" id="CHEBI:24875"/>
    </cofactor>
</comment>
<dbReference type="Pfam" id="PF04209">
    <property type="entry name" value="HgmA_C"/>
    <property type="match status" value="1"/>
</dbReference>